<dbReference type="RefSeq" id="WP_005173680.1">
    <property type="nucleotide sequence ID" value="NZ_BANR01000005.1"/>
</dbReference>
<name>L7KKJ4_9ACTN</name>
<organism evidence="1 2">
    <name type="scientific">Gordonia aichiensis NBRC 108223</name>
    <dbReference type="NCBI Taxonomy" id="1220583"/>
    <lineage>
        <taxon>Bacteria</taxon>
        <taxon>Bacillati</taxon>
        <taxon>Actinomycetota</taxon>
        <taxon>Actinomycetes</taxon>
        <taxon>Mycobacteriales</taxon>
        <taxon>Gordoniaceae</taxon>
        <taxon>Gordonia</taxon>
    </lineage>
</organism>
<dbReference type="EMBL" id="BANR01000005">
    <property type="protein sequence ID" value="GAC48462.1"/>
    <property type="molecule type" value="Genomic_DNA"/>
</dbReference>
<evidence type="ECO:0008006" key="3">
    <source>
        <dbReference type="Google" id="ProtNLM"/>
    </source>
</evidence>
<proteinExistence type="predicted"/>
<comment type="caution">
    <text evidence="1">The sequence shown here is derived from an EMBL/GenBank/DDBJ whole genome shotgun (WGS) entry which is preliminary data.</text>
</comment>
<accession>L7KKJ4</accession>
<sequence length="59" mass="6564">MILAEASRVHDAPRVADNVRTTWPGTRVEVVTEATHHSLPMYPPVFVDALMNTLEVIAH</sequence>
<dbReference type="Proteomes" id="UP000010988">
    <property type="component" value="Unassembled WGS sequence"/>
</dbReference>
<dbReference type="OrthoDB" id="5513277at2"/>
<dbReference type="AlphaFoldDB" id="L7KKJ4"/>
<evidence type="ECO:0000313" key="2">
    <source>
        <dbReference type="Proteomes" id="UP000010988"/>
    </source>
</evidence>
<protein>
    <recommendedName>
        <fullName evidence="3">Hydrolase</fullName>
    </recommendedName>
</protein>
<reference evidence="1 2" key="1">
    <citation type="submission" date="2012-12" db="EMBL/GenBank/DDBJ databases">
        <title>Whole genome shotgun sequence of Gordonia aichiensis NBRC 108223.</title>
        <authorList>
            <person name="Isaki-Nakamura S."/>
            <person name="Hosoyama A."/>
            <person name="Tsuchikane K."/>
            <person name="Ando Y."/>
            <person name="Baba S."/>
            <person name="Ohji S."/>
            <person name="Hamada M."/>
            <person name="Tamura T."/>
            <person name="Yamazoe A."/>
            <person name="Yamazaki S."/>
            <person name="Fujita N."/>
        </authorList>
    </citation>
    <scope>NUCLEOTIDE SEQUENCE [LARGE SCALE GENOMIC DNA]</scope>
    <source>
        <strain evidence="1 2">NBRC 108223</strain>
    </source>
</reference>
<evidence type="ECO:0000313" key="1">
    <source>
        <dbReference type="EMBL" id="GAC48462.1"/>
    </source>
</evidence>
<keyword evidence="2" id="KW-1185">Reference proteome</keyword>
<gene>
    <name evidence="1" type="ORF">GOACH_05_03310</name>
</gene>